<feature type="repeat" description="ANK" evidence="3">
    <location>
        <begin position="91"/>
        <end position="123"/>
    </location>
</feature>
<feature type="repeat" description="ANK" evidence="3">
    <location>
        <begin position="260"/>
        <end position="292"/>
    </location>
</feature>
<dbReference type="Gene3D" id="1.25.40.20">
    <property type="entry name" value="Ankyrin repeat-containing domain"/>
    <property type="match status" value="3"/>
</dbReference>
<keyword evidence="1" id="KW-0677">Repeat</keyword>
<dbReference type="PANTHER" id="PTHR24198">
    <property type="entry name" value="ANKYRIN REPEAT AND PROTEIN KINASE DOMAIN-CONTAINING PROTEIN"/>
    <property type="match status" value="1"/>
</dbReference>
<dbReference type="PROSITE" id="PS50297">
    <property type="entry name" value="ANK_REP_REGION"/>
    <property type="match status" value="7"/>
</dbReference>
<evidence type="ECO:0000313" key="6">
    <source>
        <dbReference type="Proteomes" id="UP000325433"/>
    </source>
</evidence>
<evidence type="ECO:0000256" key="3">
    <source>
        <dbReference type="PROSITE-ProRule" id="PRU00023"/>
    </source>
</evidence>
<feature type="repeat" description="ANK" evidence="3">
    <location>
        <begin position="125"/>
        <end position="157"/>
    </location>
</feature>
<dbReference type="SMART" id="SM00248">
    <property type="entry name" value="ANK"/>
    <property type="match status" value="9"/>
</dbReference>
<dbReference type="PANTHER" id="PTHR24198:SF165">
    <property type="entry name" value="ANKYRIN REPEAT-CONTAINING PROTEIN-RELATED"/>
    <property type="match status" value="1"/>
</dbReference>
<evidence type="ECO:0000256" key="1">
    <source>
        <dbReference type="ARBA" id="ARBA00022737"/>
    </source>
</evidence>
<sequence>MLAAMNGHKEIVELLVHHGADINRQVGGVCYPVLGAIAYGNVDIVEYLLITGVDLDVALDGFWDYNPLELAAHEGHAEVVRLLLRHGVDPNKSSALALATSMGKLEAARVLLEAGANIERICTRNLMDALFNAVDRGNATVVSLLIEYGADLERRDDDGMTPLAYAAYFRRPEAAEVLLNYGAKVNALSQGLTALSWAIDEGKVPMVKLLLENGADLTITNEPLLLRILKSNRIHNQEADAAIVELLLNHGADPNCCDRKGRTPLFLATVKQKLEIMRVLLARGANPNREDEEVDLLSWAFLKGHENMVNIDPSIFLGNLKMAEEFTSALDPTSWTAVLPQVHNAPDCQSSTTQSSHGKTQPPEYYYHVYKFGEPDPACLECLTQELPASDDDEMLNDESDFGEEEPLPFGDTEYFPSGYKPENEYGDENMIDDSELLESSSCSSVSTDGSEYNMEILDENDIEEIKTRTLMALPINDFIEIQPIRSIIESFTQQQLADIVGKFLELDKLRVNQHSLTTYSMIYCHPSLNLMRFIQKHLTKEVPCPGDERATKVLTFDDIDNGFHKKSKSELIELLEETLNLFHTARLYALLEEQIQALPEDKRQQIHTEARQIFGDLDSMSSGGSGEGW</sequence>
<dbReference type="AlphaFoldDB" id="A0A5N6VLB8"/>
<keyword evidence="6" id="KW-1185">Reference proteome</keyword>
<evidence type="ECO:0000256" key="2">
    <source>
        <dbReference type="ARBA" id="ARBA00023043"/>
    </source>
</evidence>
<keyword evidence="2 3" id="KW-0040">ANK repeat</keyword>
<feature type="compositionally biased region" description="Acidic residues" evidence="4">
    <location>
        <begin position="398"/>
        <end position="407"/>
    </location>
</feature>
<protein>
    <submittedName>
        <fullName evidence="5">Ankyrin repeat-containing domain protein</fullName>
    </submittedName>
</protein>
<gene>
    <name evidence="5" type="ORF">BDV41DRAFT_591649</name>
</gene>
<organism evidence="5 6">
    <name type="scientific">Aspergillus transmontanensis</name>
    <dbReference type="NCBI Taxonomy" id="1034304"/>
    <lineage>
        <taxon>Eukaryota</taxon>
        <taxon>Fungi</taxon>
        <taxon>Dikarya</taxon>
        <taxon>Ascomycota</taxon>
        <taxon>Pezizomycotina</taxon>
        <taxon>Eurotiomycetes</taxon>
        <taxon>Eurotiomycetidae</taxon>
        <taxon>Eurotiales</taxon>
        <taxon>Aspergillaceae</taxon>
        <taxon>Aspergillus</taxon>
        <taxon>Aspergillus subgen. Circumdati</taxon>
    </lineage>
</organism>
<dbReference type="InterPro" id="IPR036770">
    <property type="entry name" value="Ankyrin_rpt-contain_sf"/>
</dbReference>
<feature type="repeat" description="ANK" evidence="3">
    <location>
        <begin position="190"/>
        <end position="222"/>
    </location>
</feature>
<feature type="repeat" description="ANK" evidence="3">
    <location>
        <begin position="1"/>
        <end position="27"/>
    </location>
</feature>
<dbReference type="InterPro" id="IPR002110">
    <property type="entry name" value="Ankyrin_rpt"/>
</dbReference>
<name>A0A5N6VLB8_9EURO</name>
<dbReference type="PROSITE" id="PS50088">
    <property type="entry name" value="ANK_REPEAT"/>
    <property type="match status" value="7"/>
</dbReference>
<dbReference type="PRINTS" id="PR01415">
    <property type="entry name" value="ANKYRIN"/>
</dbReference>
<dbReference type="Pfam" id="PF12796">
    <property type="entry name" value="Ank_2"/>
    <property type="match status" value="3"/>
</dbReference>
<dbReference type="EMBL" id="ML738375">
    <property type="protein sequence ID" value="KAE8308919.1"/>
    <property type="molecule type" value="Genomic_DNA"/>
</dbReference>
<feature type="repeat" description="ANK" evidence="3">
    <location>
        <begin position="63"/>
        <end position="95"/>
    </location>
</feature>
<feature type="repeat" description="ANK" evidence="3">
    <location>
        <begin position="158"/>
        <end position="190"/>
    </location>
</feature>
<proteinExistence type="predicted"/>
<dbReference type="SUPFAM" id="SSF48403">
    <property type="entry name" value="Ankyrin repeat"/>
    <property type="match status" value="1"/>
</dbReference>
<feature type="region of interest" description="Disordered" evidence="4">
    <location>
        <begin position="398"/>
        <end position="417"/>
    </location>
</feature>
<accession>A0A5N6VLB8</accession>
<reference evidence="6" key="1">
    <citation type="submission" date="2019-04" db="EMBL/GenBank/DDBJ databases">
        <title>Friends and foes A comparative genomics studyof 23 Aspergillus species from section Flavi.</title>
        <authorList>
            <consortium name="DOE Joint Genome Institute"/>
            <person name="Kjaerbolling I."/>
            <person name="Vesth T."/>
            <person name="Frisvad J.C."/>
            <person name="Nybo J.L."/>
            <person name="Theobald S."/>
            <person name="Kildgaard S."/>
            <person name="Isbrandt T."/>
            <person name="Kuo A."/>
            <person name="Sato A."/>
            <person name="Lyhne E.K."/>
            <person name="Kogle M.E."/>
            <person name="Wiebenga A."/>
            <person name="Kun R.S."/>
            <person name="Lubbers R.J."/>
            <person name="Makela M.R."/>
            <person name="Barry K."/>
            <person name="Chovatia M."/>
            <person name="Clum A."/>
            <person name="Daum C."/>
            <person name="Haridas S."/>
            <person name="He G."/>
            <person name="LaButti K."/>
            <person name="Lipzen A."/>
            <person name="Mondo S."/>
            <person name="Riley R."/>
            <person name="Salamov A."/>
            <person name="Simmons B.A."/>
            <person name="Magnuson J.K."/>
            <person name="Henrissat B."/>
            <person name="Mortensen U.H."/>
            <person name="Larsen T.O."/>
            <person name="Devries R.P."/>
            <person name="Grigoriev I.V."/>
            <person name="Machida M."/>
            <person name="Baker S.E."/>
            <person name="Andersen M.R."/>
        </authorList>
    </citation>
    <scope>NUCLEOTIDE SEQUENCE [LARGE SCALE GENOMIC DNA]</scope>
    <source>
        <strain evidence="6">CBS 130015</strain>
    </source>
</reference>
<dbReference type="Pfam" id="PF00023">
    <property type="entry name" value="Ank"/>
    <property type="match status" value="1"/>
</dbReference>
<dbReference type="Proteomes" id="UP000325433">
    <property type="component" value="Unassembled WGS sequence"/>
</dbReference>
<evidence type="ECO:0000256" key="4">
    <source>
        <dbReference type="SAM" id="MobiDB-lite"/>
    </source>
</evidence>
<evidence type="ECO:0000313" key="5">
    <source>
        <dbReference type="EMBL" id="KAE8308919.1"/>
    </source>
</evidence>